<accession>A0AA48GMV7</accession>
<feature type="domain" description="Peptidase M16 N-terminal" evidence="2">
    <location>
        <begin position="43"/>
        <end position="163"/>
    </location>
</feature>
<evidence type="ECO:0000259" key="2">
    <source>
        <dbReference type="Pfam" id="PF00675"/>
    </source>
</evidence>
<dbReference type="InterPro" id="IPR050361">
    <property type="entry name" value="MPP/UQCRC_Complex"/>
</dbReference>
<dbReference type="PANTHER" id="PTHR11851:SF49">
    <property type="entry name" value="MITOCHONDRIAL-PROCESSING PEPTIDASE SUBUNIT ALPHA"/>
    <property type="match status" value="1"/>
</dbReference>
<evidence type="ECO:0000313" key="4">
    <source>
        <dbReference type="EMBL" id="BDU74337.1"/>
    </source>
</evidence>
<dbReference type="Gene3D" id="3.30.830.10">
    <property type="entry name" value="Metalloenzyme, LuxS/M16 peptidase-like"/>
    <property type="match status" value="2"/>
</dbReference>
<dbReference type="PANTHER" id="PTHR11851">
    <property type="entry name" value="METALLOPROTEASE"/>
    <property type="match status" value="1"/>
</dbReference>
<keyword evidence="5" id="KW-1185">Reference proteome</keyword>
<dbReference type="RefSeq" id="WP_316413013.1">
    <property type="nucleotide sequence ID" value="NZ_AP027080.1"/>
</dbReference>
<dbReference type="InterPro" id="IPR007863">
    <property type="entry name" value="Peptidase_M16_C"/>
</dbReference>
<feature type="domain" description="Peptidase M16 C-terminal" evidence="3">
    <location>
        <begin position="198"/>
        <end position="381"/>
    </location>
</feature>
<protein>
    <submittedName>
        <fullName evidence="4">Peptidase M16</fullName>
    </submittedName>
</protein>
<dbReference type="Pfam" id="PF05193">
    <property type="entry name" value="Peptidase_M16_C"/>
    <property type="match status" value="1"/>
</dbReference>
<reference evidence="5" key="1">
    <citation type="journal article" date="2023" name="Int. J. Syst. Evol. Microbiol.">
        <title>Mesoterricola silvestris gen. nov., sp. nov., Mesoterricola sediminis sp. nov., Geothrix oryzae sp. nov., Geothrix edaphica sp. nov., Geothrix rubra sp. nov., and Geothrix limicola sp. nov., six novel members of Acidobacteriota isolated from soils.</title>
        <authorList>
            <person name="Itoh H."/>
            <person name="Sugisawa Y."/>
            <person name="Mise K."/>
            <person name="Xu Z."/>
            <person name="Kuniyasu M."/>
            <person name="Ushijima N."/>
            <person name="Kawano K."/>
            <person name="Kobayashi E."/>
            <person name="Shiratori Y."/>
            <person name="Masuda Y."/>
            <person name="Senoo K."/>
        </authorList>
    </citation>
    <scope>NUCLEOTIDE SEQUENCE [LARGE SCALE GENOMIC DNA]</scope>
    <source>
        <strain evidence="5">W79</strain>
    </source>
</reference>
<organism evidence="4 5">
    <name type="scientific">Mesoterricola silvestris</name>
    <dbReference type="NCBI Taxonomy" id="2927979"/>
    <lineage>
        <taxon>Bacteria</taxon>
        <taxon>Pseudomonadati</taxon>
        <taxon>Acidobacteriota</taxon>
        <taxon>Holophagae</taxon>
        <taxon>Holophagales</taxon>
        <taxon>Holophagaceae</taxon>
        <taxon>Mesoterricola</taxon>
    </lineage>
</organism>
<gene>
    <name evidence="4" type="ORF">METEAL_35110</name>
</gene>
<evidence type="ECO:0000313" key="5">
    <source>
        <dbReference type="Proteomes" id="UP001238179"/>
    </source>
</evidence>
<dbReference type="SUPFAM" id="SSF63411">
    <property type="entry name" value="LuxS/MPP-like metallohydrolase"/>
    <property type="match status" value="2"/>
</dbReference>
<comment type="similarity">
    <text evidence="1">Belongs to the peptidase M16 family.</text>
</comment>
<dbReference type="Proteomes" id="UP001238179">
    <property type="component" value="Chromosome"/>
</dbReference>
<evidence type="ECO:0000256" key="1">
    <source>
        <dbReference type="ARBA" id="ARBA00007261"/>
    </source>
</evidence>
<dbReference type="Pfam" id="PF00675">
    <property type="entry name" value="Peptidase_M16"/>
    <property type="match status" value="1"/>
</dbReference>
<evidence type="ECO:0000259" key="3">
    <source>
        <dbReference type="Pfam" id="PF05193"/>
    </source>
</evidence>
<dbReference type="InterPro" id="IPR011765">
    <property type="entry name" value="Pept_M16_N"/>
</dbReference>
<dbReference type="KEGG" id="msil:METEAL_35110"/>
<dbReference type="InterPro" id="IPR011249">
    <property type="entry name" value="Metalloenz_LuxS/M16"/>
</dbReference>
<proteinExistence type="inferred from homology"/>
<dbReference type="EMBL" id="AP027080">
    <property type="protein sequence ID" value="BDU74337.1"/>
    <property type="molecule type" value="Genomic_DNA"/>
</dbReference>
<name>A0AA48GMV7_9BACT</name>
<dbReference type="GO" id="GO:0046872">
    <property type="term" value="F:metal ion binding"/>
    <property type="evidence" value="ECO:0007669"/>
    <property type="project" value="InterPro"/>
</dbReference>
<dbReference type="AlphaFoldDB" id="A0AA48GMV7"/>
<sequence>MRPRSLISFLVGATLLAGPGAAGKRPVWNVPVDVKTLANGLTVVVSEDHALPTVGVSMVYRVGMRLEPKGRTGFAHLFEHMMFEGTPVARKGVFDRVIQGGGGMNNGSTRYDYTNYIESAPVSALEPILWLEADRLKALDFSPQNLKNQQDVVKEEIRVNVKNRPYGTFWLDLPAAAYSRWENSHDGYGSFEDLDHADLKDVQAFHSTYYTPSNAVLGIAGDVKAADAFALAERYFGGIPSAPKPALPDLKEPLNTKEVRLVKTDALARVPAIALAWKMPERGSKDHAAAAVLSELLVGGEASRVYLGLVKGRELLLRASGGLNSALGGPWDFDGQPLFSIFALYKPNADSDRILAAMDEIIDAVATQGVAPAELDRTKTKMLSDYYAELEVPLSRADAIAKMQALWGQAAQINEIPKWVEGVTAEDLKRVARTYLTRPNRTVIDYHTAPAKN</sequence>